<feature type="transmembrane region" description="Helical" evidence="6">
    <location>
        <begin position="84"/>
        <end position="102"/>
    </location>
</feature>
<keyword evidence="8" id="KW-1185">Reference proteome</keyword>
<dbReference type="EMBL" id="UFAJ01000144">
    <property type="protein sequence ID" value="SSD59453.1"/>
    <property type="molecule type" value="Genomic_DNA"/>
</dbReference>
<keyword evidence="4" id="KW-0735">Signal-anchor</keyword>
<comment type="similarity">
    <text evidence="2">Belongs to the BMT family.</text>
</comment>
<reference evidence="8" key="1">
    <citation type="submission" date="2018-06" db="EMBL/GenBank/DDBJ databases">
        <authorList>
            <person name="Guldener U."/>
        </authorList>
    </citation>
    <scope>NUCLEOTIDE SEQUENCE [LARGE SCALE GENOMIC DNA]</scope>
    <source>
        <strain evidence="8">UTAD17</strain>
    </source>
</reference>
<dbReference type="VEuPathDB" id="FungiDB:SCODWIG_01214"/>
<keyword evidence="6" id="KW-1133">Transmembrane helix</keyword>
<accession>A0A376B448</accession>
<dbReference type="AlphaFoldDB" id="A0A376B448"/>
<evidence type="ECO:0000313" key="8">
    <source>
        <dbReference type="Proteomes" id="UP000262825"/>
    </source>
</evidence>
<keyword evidence="6" id="KW-0812">Transmembrane</keyword>
<dbReference type="Proteomes" id="UP000262825">
    <property type="component" value="Unassembled WGS sequence"/>
</dbReference>
<evidence type="ECO:0000256" key="3">
    <source>
        <dbReference type="ARBA" id="ARBA00022676"/>
    </source>
</evidence>
<dbReference type="GO" id="GO:0071555">
    <property type="term" value="P:cell wall organization"/>
    <property type="evidence" value="ECO:0007669"/>
    <property type="project" value="UniProtKB-KW"/>
</dbReference>
<comment type="subcellular location">
    <subcellularLocation>
        <location evidence="1">Membrane</location>
        <topology evidence="1">Single-pass type II membrane protein</topology>
    </subcellularLocation>
</comment>
<dbReference type="GO" id="GO:0000030">
    <property type="term" value="F:mannosyltransferase activity"/>
    <property type="evidence" value="ECO:0007669"/>
    <property type="project" value="InterPro"/>
</dbReference>
<proteinExistence type="inferred from homology"/>
<evidence type="ECO:0000256" key="5">
    <source>
        <dbReference type="ARBA" id="ARBA00023316"/>
    </source>
</evidence>
<sequence>MTEKEDIGNLSNISGNNNKDDSIMSIPNEEAHSDEIHRFWFEDIFLKIYHHFILLIYYKLTKIFNKLIGVCSLKIKQRRSIKKNIFLTTIVLVIIIVLHTGHQNYSALPPGPANFNHNKHIRPLTFIDSKKDYLNFRLPRKHWFTKNSRRKNIANTPVTSKMVAEYKFQNYKPHAYVSNLNIDYSQSESANNDREYFCSKLEYKSQFQYSMDSIHYIDNNIEDLIEIRQELLDHWPKYRDFIQDSQDTERHMTPLEIAKRNWFKFGTSAVWWEEQKCYFAVTRVMWSREGRQHRPRISLGRLQLFDKDWNEIKGRRIYFKDIIHDREAIAETIRRIKHNVGIKDCTRLQAGSQEYHSCVDKNTKLKLTADIKEKQFLDKFSLEFPTFMDIELGNKDGYYTGSEDPRVILKENMFDKNKQEPFIHFNMEYKDIVRKGREEETKQRRYMCGYFPLRKNERQIKFTINKKEPNRMEKNWTPFFHMEDYSNNEIIDTHYHRGYIHFIYSFKPLEILKCSLDDGRCEIVFDDNMVNHVDGEDPINYKAIRGGSQYVPLPSELPELKGKKIWVGFPKLHLEKCGCGRHYYRPMLSVLLFNKIDNSYHEELVSPIVDFDLPVLSWDRKDVYCDDVSVSSANSIAFWEIVDQNGKTGEYEDYLMLVTSEADYVSKSIILKGILDYVLGVYKQKDIKEVFDISDKNARGIIKKSLYCIQDYGAKSCREYNDKHPFNKDD</sequence>
<keyword evidence="6" id="KW-0472">Membrane</keyword>
<evidence type="ECO:0000256" key="1">
    <source>
        <dbReference type="ARBA" id="ARBA00004606"/>
    </source>
</evidence>
<keyword evidence="3" id="KW-0808">Transferase</keyword>
<name>A0A376B448_9ASCO</name>
<evidence type="ECO:0000256" key="6">
    <source>
        <dbReference type="SAM" id="Phobius"/>
    </source>
</evidence>
<evidence type="ECO:0000313" key="7">
    <source>
        <dbReference type="EMBL" id="SSD59453.1"/>
    </source>
</evidence>
<dbReference type="Pfam" id="PF12141">
    <property type="entry name" value="BMT"/>
    <property type="match status" value="1"/>
</dbReference>
<keyword evidence="5" id="KW-0961">Cell wall biogenesis/degradation</keyword>
<protein>
    <recommendedName>
        <fullName evidence="9">Beta-mannosyltransferase 1</fullName>
    </recommendedName>
</protein>
<evidence type="ECO:0008006" key="9">
    <source>
        <dbReference type="Google" id="ProtNLM"/>
    </source>
</evidence>
<organism evidence="7 8">
    <name type="scientific">Saccharomycodes ludwigii</name>
    <dbReference type="NCBI Taxonomy" id="36035"/>
    <lineage>
        <taxon>Eukaryota</taxon>
        <taxon>Fungi</taxon>
        <taxon>Dikarya</taxon>
        <taxon>Ascomycota</taxon>
        <taxon>Saccharomycotina</taxon>
        <taxon>Saccharomycetes</taxon>
        <taxon>Saccharomycodales</taxon>
        <taxon>Saccharomycodaceae</taxon>
        <taxon>Saccharomycodes</taxon>
    </lineage>
</organism>
<evidence type="ECO:0000256" key="4">
    <source>
        <dbReference type="ARBA" id="ARBA00022968"/>
    </source>
</evidence>
<gene>
    <name evidence="7" type="ORF">SCODWIG_01214</name>
</gene>
<evidence type="ECO:0000256" key="2">
    <source>
        <dbReference type="ARBA" id="ARBA00009486"/>
    </source>
</evidence>
<dbReference type="InterPro" id="IPR021988">
    <property type="entry name" value="BMT1"/>
</dbReference>
<keyword evidence="3" id="KW-0328">Glycosyltransferase</keyword>
<dbReference type="GO" id="GO:0016020">
    <property type="term" value="C:membrane"/>
    <property type="evidence" value="ECO:0007669"/>
    <property type="project" value="UniProtKB-SubCell"/>
</dbReference>